<feature type="compositionally biased region" description="Basic and acidic residues" evidence="1">
    <location>
        <begin position="128"/>
        <end position="140"/>
    </location>
</feature>
<feature type="compositionally biased region" description="Basic and acidic residues" evidence="1">
    <location>
        <begin position="148"/>
        <end position="157"/>
    </location>
</feature>
<proteinExistence type="predicted"/>
<accession>A0A9P8QVG4</accession>
<keyword evidence="2" id="KW-0812">Transmembrane</keyword>
<dbReference type="Proteomes" id="UP000827724">
    <property type="component" value="Unassembled WGS sequence"/>
</dbReference>
<feature type="compositionally biased region" description="Basic and acidic residues" evidence="1">
    <location>
        <begin position="205"/>
        <end position="222"/>
    </location>
</feature>
<evidence type="ECO:0000313" key="4">
    <source>
        <dbReference type="Proteomes" id="UP000827724"/>
    </source>
</evidence>
<organism evidence="3 4">
    <name type="scientific">Trichoderma cornu-damae</name>
    <dbReference type="NCBI Taxonomy" id="654480"/>
    <lineage>
        <taxon>Eukaryota</taxon>
        <taxon>Fungi</taxon>
        <taxon>Dikarya</taxon>
        <taxon>Ascomycota</taxon>
        <taxon>Pezizomycotina</taxon>
        <taxon>Sordariomycetes</taxon>
        <taxon>Hypocreomycetidae</taxon>
        <taxon>Hypocreales</taxon>
        <taxon>Hypocreaceae</taxon>
        <taxon>Trichoderma</taxon>
    </lineage>
</organism>
<evidence type="ECO:0000256" key="2">
    <source>
        <dbReference type="SAM" id="Phobius"/>
    </source>
</evidence>
<keyword evidence="2" id="KW-1133">Transmembrane helix</keyword>
<comment type="caution">
    <text evidence="3">The sequence shown here is derived from an EMBL/GenBank/DDBJ whole genome shotgun (WGS) entry which is preliminary data.</text>
</comment>
<name>A0A9P8QVG4_9HYPO</name>
<protein>
    <submittedName>
        <fullName evidence="3">Uncharacterized protein</fullName>
    </submittedName>
</protein>
<keyword evidence="4" id="KW-1185">Reference proteome</keyword>
<evidence type="ECO:0000256" key="1">
    <source>
        <dbReference type="SAM" id="MobiDB-lite"/>
    </source>
</evidence>
<evidence type="ECO:0000313" key="3">
    <source>
        <dbReference type="EMBL" id="KAH6610023.1"/>
    </source>
</evidence>
<feature type="transmembrane region" description="Helical" evidence="2">
    <location>
        <begin position="6"/>
        <end position="25"/>
    </location>
</feature>
<sequence>MRTVYAAPLVLLISLCSVIHLIVLARRPRQSLVVVAVLGALAERLDGTPPQALDQGADAVHKRIGALVVVRGGDGALALELVHPHVQHVQPQAQSNGLLVVGVEAPPREDGEDLLRQRAPVALLPGEPHVRGEGPPREEQELVEPEGLDVRPLRAEDGPEGGQPGLDAGGLQVGEQVGEVRGEGLLRSRPVGHPEGVVEAGPELARVEGRDGAAGREESLEGGERLDAEFAVCADVYEFGPGPARERTNRWRRGS</sequence>
<gene>
    <name evidence="3" type="ORF">Trco_000043</name>
</gene>
<dbReference type="AlphaFoldDB" id="A0A9P8QVG4"/>
<keyword evidence="2" id="KW-0472">Membrane</keyword>
<feature type="region of interest" description="Disordered" evidence="1">
    <location>
        <begin position="121"/>
        <end position="170"/>
    </location>
</feature>
<reference evidence="3" key="1">
    <citation type="submission" date="2021-08" db="EMBL/GenBank/DDBJ databases">
        <title>Chromosome-Level Trichoderma cornu-damae using Hi-C Data.</title>
        <authorList>
            <person name="Kim C.S."/>
        </authorList>
    </citation>
    <scope>NUCLEOTIDE SEQUENCE</scope>
    <source>
        <strain evidence="3">KA19-0412C</strain>
    </source>
</reference>
<feature type="region of interest" description="Disordered" evidence="1">
    <location>
        <begin position="186"/>
        <end position="222"/>
    </location>
</feature>
<feature type="compositionally biased region" description="Gly residues" evidence="1">
    <location>
        <begin position="160"/>
        <end position="170"/>
    </location>
</feature>
<dbReference type="EMBL" id="JAIWOZ010000001">
    <property type="protein sequence ID" value="KAH6610023.1"/>
    <property type="molecule type" value="Genomic_DNA"/>
</dbReference>